<dbReference type="AlphaFoldDB" id="A0A0G1H6B8"/>
<protein>
    <recommendedName>
        <fullName evidence="4">Rod shape-determining protein MreD</fullName>
    </recommendedName>
</protein>
<name>A0A0G1H6B8_9BACT</name>
<gene>
    <name evidence="2" type="ORF">UW30_C0001G0055</name>
</gene>
<dbReference type="Proteomes" id="UP000034736">
    <property type="component" value="Unassembled WGS sequence"/>
</dbReference>
<keyword evidence="1" id="KW-1133">Transmembrane helix</keyword>
<reference evidence="2 3" key="1">
    <citation type="journal article" date="2015" name="Nature">
        <title>rRNA introns, odd ribosomes, and small enigmatic genomes across a large radiation of phyla.</title>
        <authorList>
            <person name="Brown C.T."/>
            <person name="Hug L.A."/>
            <person name="Thomas B.C."/>
            <person name="Sharon I."/>
            <person name="Castelle C.J."/>
            <person name="Singh A."/>
            <person name="Wilkins M.J."/>
            <person name="Williams K.H."/>
            <person name="Banfield J.F."/>
        </authorList>
    </citation>
    <scope>NUCLEOTIDE SEQUENCE [LARGE SCALE GENOMIC DNA]</scope>
</reference>
<evidence type="ECO:0000313" key="2">
    <source>
        <dbReference type="EMBL" id="KKT42330.1"/>
    </source>
</evidence>
<proteinExistence type="predicted"/>
<dbReference type="EMBL" id="LCHU01000001">
    <property type="protein sequence ID" value="KKT42330.1"/>
    <property type="molecule type" value="Genomic_DNA"/>
</dbReference>
<evidence type="ECO:0000256" key="1">
    <source>
        <dbReference type="SAM" id="Phobius"/>
    </source>
</evidence>
<organism evidence="2 3">
    <name type="scientific">Candidatus Giovannonibacteria bacterium GW2011_GWA2_44_13b</name>
    <dbReference type="NCBI Taxonomy" id="1618647"/>
    <lineage>
        <taxon>Bacteria</taxon>
        <taxon>Candidatus Giovannoniibacteriota</taxon>
    </lineage>
</organism>
<accession>A0A0G1H6B8</accession>
<evidence type="ECO:0008006" key="4">
    <source>
        <dbReference type="Google" id="ProtNLM"/>
    </source>
</evidence>
<feature type="transmembrane region" description="Helical" evidence="1">
    <location>
        <begin position="6"/>
        <end position="27"/>
    </location>
</feature>
<sequence length="100" mass="11453">MTPLIFPLLIGFVFDVLSGIKFGFYFIPALIMSLTFYFLPFVFAWLNILIAYLAAFSVFMAWSYFVAHMNFPSPGFIGHIALYLIIIAVVLYLINVLQKK</sequence>
<keyword evidence="1" id="KW-0472">Membrane</keyword>
<dbReference type="STRING" id="1618647.UW30_C0001G0055"/>
<feature type="transmembrane region" description="Helical" evidence="1">
    <location>
        <begin position="76"/>
        <end position="97"/>
    </location>
</feature>
<evidence type="ECO:0000313" key="3">
    <source>
        <dbReference type="Proteomes" id="UP000034736"/>
    </source>
</evidence>
<feature type="transmembrane region" description="Helical" evidence="1">
    <location>
        <begin position="34"/>
        <end position="64"/>
    </location>
</feature>
<comment type="caution">
    <text evidence="2">The sequence shown here is derived from an EMBL/GenBank/DDBJ whole genome shotgun (WGS) entry which is preliminary data.</text>
</comment>
<keyword evidence="1" id="KW-0812">Transmembrane</keyword>